<evidence type="ECO:0000313" key="3">
    <source>
        <dbReference type="Proteomes" id="UP001231518"/>
    </source>
</evidence>
<dbReference type="Pfam" id="PF14924">
    <property type="entry name" value="MAP10_N"/>
    <property type="match status" value="1"/>
</dbReference>
<proteinExistence type="predicted"/>
<gene>
    <name evidence="2" type="ORF">PYW07_009914</name>
</gene>
<name>A0AAD7YH70_MYTSE</name>
<comment type="caution">
    <text evidence="2">The sequence shown here is derived from an EMBL/GenBank/DDBJ whole genome shotgun (WGS) entry which is preliminary data.</text>
</comment>
<evidence type="ECO:0000256" key="1">
    <source>
        <dbReference type="SAM" id="MobiDB-lite"/>
    </source>
</evidence>
<feature type="region of interest" description="Disordered" evidence="1">
    <location>
        <begin position="194"/>
        <end position="217"/>
    </location>
</feature>
<organism evidence="2 3">
    <name type="scientific">Mythimna separata</name>
    <name type="common">Oriental armyworm</name>
    <name type="synonym">Pseudaletia separata</name>
    <dbReference type="NCBI Taxonomy" id="271217"/>
    <lineage>
        <taxon>Eukaryota</taxon>
        <taxon>Metazoa</taxon>
        <taxon>Ecdysozoa</taxon>
        <taxon>Arthropoda</taxon>
        <taxon>Hexapoda</taxon>
        <taxon>Insecta</taxon>
        <taxon>Pterygota</taxon>
        <taxon>Neoptera</taxon>
        <taxon>Endopterygota</taxon>
        <taxon>Lepidoptera</taxon>
        <taxon>Glossata</taxon>
        <taxon>Ditrysia</taxon>
        <taxon>Noctuoidea</taxon>
        <taxon>Noctuidae</taxon>
        <taxon>Noctuinae</taxon>
        <taxon>Hadenini</taxon>
        <taxon>Mythimna</taxon>
    </lineage>
</organism>
<protein>
    <submittedName>
        <fullName evidence="2">Uncharacterized protein</fullName>
    </submittedName>
</protein>
<dbReference type="AlphaFoldDB" id="A0AAD7YH70"/>
<dbReference type="EMBL" id="JARGEI010000018">
    <property type="protein sequence ID" value="KAJ8715432.1"/>
    <property type="molecule type" value="Genomic_DNA"/>
</dbReference>
<dbReference type="Proteomes" id="UP001231518">
    <property type="component" value="Chromosome 24"/>
</dbReference>
<keyword evidence="3" id="KW-1185">Reference proteome</keyword>
<evidence type="ECO:0000313" key="2">
    <source>
        <dbReference type="EMBL" id="KAJ8715432.1"/>
    </source>
</evidence>
<sequence>MENPDTLKEKPTTKTTNDGGLFLLEVFIDRVSFKKSCFSDKDFRTCVTISAPAVQTLQICDDEPEACVAKSGGPFVKTFNSGKSCLFSLPEAEITKNMGSFPIKVAVHKCPLCGCLPTKIMGITTINMTKQFVESRNKYNRFDPASVNCQALTDSFKIVSAKDGECVGDILMFLRISCFGKLIVTKFQAVGQLGSGAGRETPDTGPPYQRGGSHGGGPCPLTQDPYNSALCQDPDDICYCSDSKPSTKQPMVYRNMDQYCVPKCENLN</sequence>
<accession>A0AAD7YH70</accession>
<reference evidence="2" key="1">
    <citation type="submission" date="2023-03" db="EMBL/GenBank/DDBJ databases">
        <title>Chromosome-level genomes of two armyworms, Mythimna separata and Mythimna loreyi, provide insights into the biosynthesis and reception of sex pheromones.</title>
        <authorList>
            <person name="Zhao H."/>
        </authorList>
    </citation>
    <scope>NUCLEOTIDE SEQUENCE</scope>
    <source>
        <strain evidence="2">BeijingLab</strain>
        <tissue evidence="2">Pupa</tissue>
    </source>
</reference>